<feature type="domain" description="Glycosyl transferase family 51" evidence="16">
    <location>
        <begin position="55"/>
        <end position="229"/>
    </location>
</feature>
<evidence type="ECO:0000256" key="12">
    <source>
        <dbReference type="ARBA" id="ARBA00034000"/>
    </source>
</evidence>
<evidence type="ECO:0000256" key="5">
    <source>
        <dbReference type="ARBA" id="ARBA00022676"/>
    </source>
</evidence>
<dbReference type="FunFam" id="1.10.3810.10:FF:000001">
    <property type="entry name" value="Penicillin-binding protein 1A"/>
    <property type="match status" value="1"/>
</dbReference>
<dbReference type="InterPro" id="IPR023346">
    <property type="entry name" value="Lysozyme-like_dom_sf"/>
</dbReference>
<keyword evidence="3" id="KW-0121">Carboxypeptidase</keyword>
<evidence type="ECO:0000313" key="17">
    <source>
        <dbReference type="EMBL" id="KUG52489.1"/>
    </source>
</evidence>
<dbReference type="Gene3D" id="1.10.3810.10">
    <property type="entry name" value="Biosynthetic peptidoglycan transglycosylase-like"/>
    <property type="match status" value="1"/>
</dbReference>
<evidence type="ECO:0000256" key="14">
    <source>
        <dbReference type="SAM" id="MobiDB-lite"/>
    </source>
</evidence>
<evidence type="ECO:0000256" key="4">
    <source>
        <dbReference type="ARBA" id="ARBA00022670"/>
    </source>
</evidence>
<comment type="caution">
    <text evidence="17">The sequence shown here is derived from an EMBL/GenBank/DDBJ whole genome shotgun (WGS) entry which is preliminary data.</text>
</comment>
<evidence type="ECO:0000256" key="13">
    <source>
        <dbReference type="ARBA" id="ARBA00049902"/>
    </source>
</evidence>
<feature type="compositionally biased region" description="Low complexity" evidence="14">
    <location>
        <begin position="619"/>
        <end position="630"/>
    </location>
</feature>
<dbReference type="GO" id="GO:0008955">
    <property type="term" value="F:peptidoglycan glycosyltransferase activity"/>
    <property type="evidence" value="ECO:0007669"/>
    <property type="project" value="UniProtKB-EC"/>
</dbReference>
<dbReference type="SUPFAM" id="SSF53955">
    <property type="entry name" value="Lysozyme-like"/>
    <property type="match status" value="1"/>
</dbReference>
<dbReference type="InterPro" id="IPR012338">
    <property type="entry name" value="Beta-lactam/transpept-like"/>
</dbReference>
<dbReference type="PANTHER" id="PTHR32282">
    <property type="entry name" value="BINDING PROTEIN TRANSPEPTIDASE, PUTATIVE-RELATED"/>
    <property type="match status" value="1"/>
</dbReference>
<keyword evidence="5" id="KW-0328">Glycosyltransferase</keyword>
<gene>
    <name evidence="17" type="ORF">AVL62_14280</name>
</gene>
<comment type="catalytic activity">
    <reaction evidence="13">
        <text>[GlcNAc-(1-&gt;4)-Mur2Ac(oyl-L-Ala-gamma-D-Glu-L-Lys-D-Ala-D-Ala)](n)-di-trans,octa-cis-undecaprenyl diphosphate + beta-D-GlcNAc-(1-&gt;4)-Mur2Ac(oyl-L-Ala-gamma-D-Glu-L-Lys-D-Ala-D-Ala)-di-trans,octa-cis-undecaprenyl diphosphate = [GlcNAc-(1-&gt;4)-Mur2Ac(oyl-L-Ala-gamma-D-Glu-L-Lys-D-Ala-D-Ala)](n+1)-di-trans,octa-cis-undecaprenyl diphosphate + di-trans,octa-cis-undecaprenyl diphosphate + H(+)</text>
        <dbReference type="Rhea" id="RHEA:23708"/>
        <dbReference type="Rhea" id="RHEA-COMP:9602"/>
        <dbReference type="Rhea" id="RHEA-COMP:9603"/>
        <dbReference type="ChEBI" id="CHEBI:15378"/>
        <dbReference type="ChEBI" id="CHEBI:58405"/>
        <dbReference type="ChEBI" id="CHEBI:60033"/>
        <dbReference type="ChEBI" id="CHEBI:78435"/>
        <dbReference type="EC" id="2.4.99.28"/>
    </reaction>
</comment>
<sequence>MRRVLLWLTGLGLLAILLAVGVFAWAYNRTDVPEPNDFAEAQSSILYYADGETELARFTGGYDREAVPLSEVPEHVRYAMLAAEDRSFYENEGVSITGTARGAWRTLTGDGLQGGSTITQQYVKNYYLTADQTLQRKVTEIIIATKIDNELSKDQILENYLNTIYFGRGAYGIQTASQAYFGKDVSQLSVEEGAFLAAVTNAPSLFDPDYAEGNEERAEERVAYVLDGMVEEGWLTPAEREGLGLPEIQEPSPSTAAQGVEGYIAEQARSELRELLGVDDAEIDGGGLRVTTTIVERHQQAAEEAVDLYRPTGEGTDDITVALTAVRPGDGAITAMYGGDDFQETQLNAATDARVQAGSLFKPVTLVAAVEDGVDTFQTFEGPTPMTFGADEIEVNNFQDLSFGLIDLRVALAESVNTIYVQLNEQIGPDRTREAAVDLGLPEDTPGLDTDLTNVLGTASPTLLEMTNAYATLAAEGERATPYLIDQVETVAGEVTYEAEPETEAGVERDAAVDTTEAMTVVIDQGSGMAAGDLGRPTAGKSGTSENNVSAWFDGFAPQLAAGVVMYKGDGTVPMQDVAGLEQITGGTFPAQVWGEFMRLALDGEEVLDFAPRVGTGGPTDDTPTMQEPTTPEPEPTSEEPTTEEPTTTEPTEEPTTTEPTEEPTETEPDPTSPAPEPTSPAPTVPDPTTPAPTQTQPAPPGDGTEPEPTG</sequence>
<keyword evidence="7" id="KW-0378">Hydrolase</keyword>
<dbReference type="GO" id="GO:0008360">
    <property type="term" value="P:regulation of cell shape"/>
    <property type="evidence" value="ECO:0007669"/>
    <property type="project" value="UniProtKB-KW"/>
</dbReference>
<evidence type="ECO:0000256" key="1">
    <source>
        <dbReference type="ARBA" id="ARBA00007090"/>
    </source>
</evidence>
<dbReference type="SUPFAM" id="SSF56601">
    <property type="entry name" value="beta-lactamase/transpeptidase-like"/>
    <property type="match status" value="1"/>
</dbReference>
<dbReference type="InterPro" id="IPR001460">
    <property type="entry name" value="PCN-bd_Tpept"/>
</dbReference>
<dbReference type="Gene3D" id="3.40.710.10">
    <property type="entry name" value="DD-peptidase/beta-lactamase superfamily"/>
    <property type="match status" value="1"/>
</dbReference>
<dbReference type="InterPro" id="IPR036950">
    <property type="entry name" value="PBP_transglycosylase"/>
</dbReference>
<evidence type="ECO:0000256" key="2">
    <source>
        <dbReference type="ARBA" id="ARBA00007739"/>
    </source>
</evidence>
<keyword evidence="11" id="KW-0961">Cell wall biogenesis/degradation</keyword>
<comment type="similarity">
    <text evidence="2">In the N-terminal section; belongs to the glycosyltransferase 51 family.</text>
</comment>
<protein>
    <submittedName>
        <fullName evidence="17">Uncharacterized protein</fullName>
    </submittedName>
</protein>
<feature type="region of interest" description="Disordered" evidence="14">
    <location>
        <begin position="610"/>
        <end position="711"/>
    </location>
</feature>
<feature type="compositionally biased region" description="Low complexity" evidence="14">
    <location>
        <begin position="692"/>
        <end position="711"/>
    </location>
</feature>
<accession>A0A0W8I3L0</accession>
<dbReference type="GO" id="GO:0006508">
    <property type="term" value="P:proteolysis"/>
    <property type="evidence" value="ECO:0007669"/>
    <property type="project" value="UniProtKB-KW"/>
</dbReference>
<dbReference type="GO" id="GO:0008658">
    <property type="term" value="F:penicillin binding"/>
    <property type="evidence" value="ECO:0007669"/>
    <property type="project" value="InterPro"/>
</dbReference>
<feature type="domain" description="Penicillin-binding protein transpeptidase" evidence="15">
    <location>
        <begin position="323"/>
        <end position="566"/>
    </location>
</feature>
<evidence type="ECO:0000259" key="15">
    <source>
        <dbReference type="Pfam" id="PF00905"/>
    </source>
</evidence>
<evidence type="ECO:0000259" key="16">
    <source>
        <dbReference type="Pfam" id="PF00912"/>
    </source>
</evidence>
<dbReference type="Pfam" id="PF00912">
    <property type="entry name" value="Transgly"/>
    <property type="match status" value="1"/>
</dbReference>
<dbReference type="GO" id="GO:0009002">
    <property type="term" value="F:serine-type D-Ala-D-Ala carboxypeptidase activity"/>
    <property type="evidence" value="ECO:0007669"/>
    <property type="project" value="UniProtKB-EC"/>
</dbReference>
<keyword evidence="4" id="KW-0645">Protease</keyword>
<evidence type="ECO:0000256" key="6">
    <source>
        <dbReference type="ARBA" id="ARBA00022679"/>
    </source>
</evidence>
<evidence type="ECO:0000256" key="10">
    <source>
        <dbReference type="ARBA" id="ARBA00023268"/>
    </source>
</evidence>
<dbReference type="GO" id="GO:0009252">
    <property type="term" value="P:peptidoglycan biosynthetic process"/>
    <property type="evidence" value="ECO:0007669"/>
    <property type="project" value="UniProtKB-KW"/>
</dbReference>
<dbReference type="STRING" id="767452.AVL62_14280"/>
<dbReference type="EMBL" id="LQBL01000030">
    <property type="protein sequence ID" value="KUG52489.1"/>
    <property type="molecule type" value="Genomic_DNA"/>
</dbReference>
<dbReference type="InterPro" id="IPR001264">
    <property type="entry name" value="Glyco_trans_51"/>
</dbReference>
<evidence type="ECO:0000256" key="7">
    <source>
        <dbReference type="ARBA" id="ARBA00022801"/>
    </source>
</evidence>
<evidence type="ECO:0000313" key="18">
    <source>
        <dbReference type="Proteomes" id="UP000054837"/>
    </source>
</evidence>
<dbReference type="Pfam" id="PF00905">
    <property type="entry name" value="Transpeptidase"/>
    <property type="match status" value="1"/>
</dbReference>
<keyword evidence="18" id="KW-1185">Reference proteome</keyword>
<feature type="compositionally biased region" description="Pro residues" evidence="14">
    <location>
        <begin position="671"/>
        <end position="691"/>
    </location>
</feature>
<reference evidence="17 18" key="1">
    <citation type="submission" date="2015-12" db="EMBL/GenBank/DDBJ databases">
        <title>Serinicoccus chungangenesis strain CD08_5 genome sequencing and assembly.</title>
        <authorList>
            <person name="Chander A.M."/>
            <person name="Kaur G."/>
            <person name="Nair G.R."/>
            <person name="Dhawan D.K."/>
            <person name="Kochhar R.K."/>
            <person name="Mayilraj S."/>
            <person name="Bhadada S.K."/>
        </authorList>
    </citation>
    <scope>NUCLEOTIDE SEQUENCE [LARGE SCALE GENOMIC DNA]</scope>
    <source>
        <strain evidence="17 18">CD08_5</strain>
    </source>
</reference>
<name>A0A0W8I3L0_9MICO</name>
<dbReference type="PANTHER" id="PTHR32282:SF34">
    <property type="entry name" value="PENICILLIN-BINDING PROTEIN 1A"/>
    <property type="match status" value="1"/>
</dbReference>
<evidence type="ECO:0000256" key="3">
    <source>
        <dbReference type="ARBA" id="ARBA00022645"/>
    </source>
</evidence>
<comment type="catalytic activity">
    <reaction evidence="12">
        <text>Preferential cleavage: (Ac)2-L-Lys-D-Ala-|-D-Ala. Also transpeptidation of peptidyl-alanyl moieties that are N-acyl substituents of D-alanine.</text>
        <dbReference type="EC" id="3.4.16.4"/>
    </reaction>
</comment>
<feature type="compositionally biased region" description="Acidic residues" evidence="14">
    <location>
        <begin position="660"/>
        <end position="669"/>
    </location>
</feature>
<dbReference type="Proteomes" id="UP000054837">
    <property type="component" value="Unassembled WGS sequence"/>
</dbReference>
<keyword evidence="6" id="KW-0808">Transferase</keyword>
<evidence type="ECO:0000256" key="9">
    <source>
        <dbReference type="ARBA" id="ARBA00022984"/>
    </source>
</evidence>
<comment type="similarity">
    <text evidence="1">In the C-terminal section; belongs to the transpeptidase family.</text>
</comment>
<evidence type="ECO:0000256" key="8">
    <source>
        <dbReference type="ARBA" id="ARBA00022960"/>
    </source>
</evidence>
<keyword evidence="8" id="KW-0133">Cell shape</keyword>
<feature type="compositionally biased region" description="Low complexity" evidence="14">
    <location>
        <begin position="644"/>
        <end position="659"/>
    </location>
</feature>
<proteinExistence type="inferred from homology"/>
<organism evidence="17 18">
    <name type="scientific">Serinicoccus chungangensis</name>
    <dbReference type="NCBI Taxonomy" id="767452"/>
    <lineage>
        <taxon>Bacteria</taxon>
        <taxon>Bacillati</taxon>
        <taxon>Actinomycetota</taxon>
        <taxon>Actinomycetes</taxon>
        <taxon>Micrococcales</taxon>
        <taxon>Ornithinimicrobiaceae</taxon>
        <taxon>Serinicoccus</taxon>
    </lineage>
</organism>
<dbReference type="GO" id="GO:0071555">
    <property type="term" value="P:cell wall organization"/>
    <property type="evidence" value="ECO:0007669"/>
    <property type="project" value="UniProtKB-KW"/>
</dbReference>
<evidence type="ECO:0000256" key="11">
    <source>
        <dbReference type="ARBA" id="ARBA00023316"/>
    </source>
</evidence>
<dbReference type="InterPro" id="IPR050396">
    <property type="entry name" value="Glycosyltr_51/Transpeptidase"/>
</dbReference>
<dbReference type="GO" id="GO:0030288">
    <property type="term" value="C:outer membrane-bounded periplasmic space"/>
    <property type="evidence" value="ECO:0007669"/>
    <property type="project" value="TreeGrafter"/>
</dbReference>
<keyword evidence="10" id="KW-0511">Multifunctional enzyme</keyword>
<dbReference type="AlphaFoldDB" id="A0A0W8I3L0"/>
<keyword evidence="9" id="KW-0573">Peptidoglycan synthesis</keyword>